<evidence type="ECO:0000313" key="3">
    <source>
        <dbReference type="Proteomes" id="UP001159363"/>
    </source>
</evidence>
<gene>
    <name evidence="2" type="ORF">PR048_011593</name>
</gene>
<sequence length="137" mass="16098">MAEIHTADENETEDSPRQSDADEPDNKSNEEPPERRRRVMSHMAQCNFRDKVGKIRPLLDFLSNKFIRNTPDCKKVMQKRERESYEVYTEENKGILAVAWRDNNVVYTLYNEHGVQPVQYANWYSSKENKSLQVTAT</sequence>
<reference evidence="2 3" key="1">
    <citation type="submission" date="2023-02" db="EMBL/GenBank/DDBJ databases">
        <title>LHISI_Scaffold_Assembly.</title>
        <authorList>
            <person name="Stuart O.P."/>
            <person name="Cleave R."/>
            <person name="Magrath M.J.L."/>
            <person name="Mikheyev A.S."/>
        </authorList>
    </citation>
    <scope>NUCLEOTIDE SEQUENCE [LARGE SCALE GENOMIC DNA]</scope>
    <source>
        <strain evidence="2">Daus_M_001</strain>
        <tissue evidence="2">Leg muscle</tissue>
    </source>
</reference>
<protein>
    <recommendedName>
        <fullName evidence="4">PiggyBac transposable element-derived protein domain-containing protein</fullName>
    </recommendedName>
</protein>
<evidence type="ECO:0000313" key="2">
    <source>
        <dbReference type="EMBL" id="KAJ8885396.1"/>
    </source>
</evidence>
<name>A0ABQ9HMS8_9NEOP</name>
<evidence type="ECO:0000256" key="1">
    <source>
        <dbReference type="SAM" id="MobiDB-lite"/>
    </source>
</evidence>
<organism evidence="2 3">
    <name type="scientific">Dryococelus australis</name>
    <dbReference type="NCBI Taxonomy" id="614101"/>
    <lineage>
        <taxon>Eukaryota</taxon>
        <taxon>Metazoa</taxon>
        <taxon>Ecdysozoa</taxon>
        <taxon>Arthropoda</taxon>
        <taxon>Hexapoda</taxon>
        <taxon>Insecta</taxon>
        <taxon>Pterygota</taxon>
        <taxon>Neoptera</taxon>
        <taxon>Polyneoptera</taxon>
        <taxon>Phasmatodea</taxon>
        <taxon>Verophasmatodea</taxon>
        <taxon>Anareolatae</taxon>
        <taxon>Phasmatidae</taxon>
        <taxon>Eurycanthinae</taxon>
        <taxon>Dryococelus</taxon>
    </lineage>
</organism>
<keyword evidence="3" id="KW-1185">Reference proteome</keyword>
<comment type="caution">
    <text evidence="2">The sequence shown here is derived from an EMBL/GenBank/DDBJ whole genome shotgun (WGS) entry which is preliminary data.</text>
</comment>
<accession>A0ABQ9HMS8</accession>
<feature type="region of interest" description="Disordered" evidence="1">
    <location>
        <begin position="1"/>
        <end position="39"/>
    </location>
</feature>
<feature type="non-terminal residue" evidence="2">
    <location>
        <position position="137"/>
    </location>
</feature>
<dbReference type="EMBL" id="JARBHB010000004">
    <property type="protein sequence ID" value="KAJ8885396.1"/>
    <property type="molecule type" value="Genomic_DNA"/>
</dbReference>
<evidence type="ECO:0008006" key="4">
    <source>
        <dbReference type="Google" id="ProtNLM"/>
    </source>
</evidence>
<feature type="compositionally biased region" description="Basic and acidic residues" evidence="1">
    <location>
        <begin position="1"/>
        <end position="34"/>
    </location>
</feature>
<dbReference type="Proteomes" id="UP001159363">
    <property type="component" value="Chromosome X"/>
</dbReference>
<proteinExistence type="predicted"/>